<sequence length="111" mass="11593">MAVLTVELFAFADDTTTPLTVAQQDTIGHRFTDAIAPLRTSEGGDNLVVVDCTLTPFESGVTIHALCLACSAVPATEAIAHELSLAMAAEPVFFADWGLYAGPTCIHAGDN</sequence>
<dbReference type="EMBL" id="BAABIK010000006">
    <property type="protein sequence ID" value="GAA4935766.1"/>
    <property type="molecule type" value="Genomic_DNA"/>
</dbReference>
<evidence type="ECO:0000313" key="1">
    <source>
        <dbReference type="EMBL" id="GAA4935766.1"/>
    </source>
</evidence>
<proteinExistence type="predicted"/>
<accession>A0ABP9GCF8</accession>
<keyword evidence="2" id="KW-1185">Reference proteome</keyword>
<dbReference type="RefSeq" id="WP_345556032.1">
    <property type="nucleotide sequence ID" value="NZ_BAABIK010000006.1"/>
</dbReference>
<reference evidence="2" key="1">
    <citation type="journal article" date="2019" name="Int. J. Syst. Evol. Microbiol.">
        <title>The Global Catalogue of Microorganisms (GCM) 10K type strain sequencing project: providing services to taxonomists for standard genome sequencing and annotation.</title>
        <authorList>
            <consortium name="The Broad Institute Genomics Platform"/>
            <consortium name="The Broad Institute Genome Sequencing Center for Infectious Disease"/>
            <person name="Wu L."/>
            <person name="Ma J."/>
        </authorList>
    </citation>
    <scope>NUCLEOTIDE SEQUENCE [LARGE SCALE GENOMIC DNA]</scope>
    <source>
        <strain evidence="2">JCM 18123</strain>
    </source>
</reference>
<comment type="caution">
    <text evidence="1">The sequence shown here is derived from an EMBL/GenBank/DDBJ whole genome shotgun (WGS) entry which is preliminary data.</text>
</comment>
<protein>
    <submittedName>
        <fullName evidence="1">Uncharacterized protein</fullName>
    </submittedName>
</protein>
<dbReference type="Proteomes" id="UP001499993">
    <property type="component" value="Unassembled WGS sequence"/>
</dbReference>
<evidence type="ECO:0000313" key="2">
    <source>
        <dbReference type="Proteomes" id="UP001499993"/>
    </source>
</evidence>
<name>A0ABP9GCF8_9ACTN</name>
<gene>
    <name evidence="1" type="ORF">GCM10023224_15680</name>
</gene>
<organism evidence="1 2">
    <name type="scientific">Streptomonospora halophila</name>
    <dbReference type="NCBI Taxonomy" id="427369"/>
    <lineage>
        <taxon>Bacteria</taxon>
        <taxon>Bacillati</taxon>
        <taxon>Actinomycetota</taxon>
        <taxon>Actinomycetes</taxon>
        <taxon>Streptosporangiales</taxon>
        <taxon>Nocardiopsidaceae</taxon>
        <taxon>Streptomonospora</taxon>
    </lineage>
</organism>